<dbReference type="GO" id="GO:0005615">
    <property type="term" value="C:extracellular space"/>
    <property type="evidence" value="ECO:0007669"/>
    <property type="project" value="TreeGrafter"/>
</dbReference>
<evidence type="ECO:0000256" key="10">
    <source>
        <dbReference type="ARBA" id="ARBA00023319"/>
    </source>
</evidence>
<organism evidence="13">
    <name type="scientific">Cyprideis torosa</name>
    <dbReference type="NCBI Taxonomy" id="163714"/>
    <lineage>
        <taxon>Eukaryota</taxon>
        <taxon>Metazoa</taxon>
        <taxon>Ecdysozoa</taxon>
        <taxon>Arthropoda</taxon>
        <taxon>Crustacea</taxon>
        <taxon>Oligostraca</taxon>
        <taxon>Ostracoda</taxon>
        <taxon>Podocopa</taxon>
        <taxon>Podocopida</taxon>
        <taxon>Cytherocopina</taxon>
        <taxon>Cytheroidea</taxon>
        <taxon>Cytherideidae</taxon>
        <taxon>Cyprideis</taxon>
    </lineage>
</organism>
<evidence type="ECO:0000256" key="5">
    <source>
        <dbReference type="ARBA" id="ARBA00022729"/>
    </source>
</evidence>
<protein>
    <submittedName>
        <fullName evidence="13">Uncharacterized protein</fullName>
    </submittedName>
</protein>
<evidence type="ECO:0000256" key="8">
    <source>
        <dbReference type="ARBA" id="ARBA00023157"/>
    </source>
</evidence>
<keyword evidence="7" id="KW-0472">Membrane</keyword>
<dbReference type="SMART" id="SM00409">
    <property type="entry name" value="IG"/>
    <property type="match status" value="2"/>
</dbReference>
<keyword evidence="6" id="KW-0677">Repeat</keyword>
<dbReference type="GO" id="GO:0007165">
    <property type="term" value="P:signal transduction"/>
    <property type="evidence" value="ECO:0007669"/>
    <property type="project" value="TreeGrafter"/>
</dbReference>
<reference evidence="13" key="1">
    <citation type="submission" date="2020-11" db="EMBL/GenBank/DDBJ databases">
        <authorList>
            <person name="Tran Van P."/>
        </authorList>
    </citation>
    <scope>NUCLEOTIDE SEQUENCE</scope>
</reference>
<evidence type="ECO:0000256" key="4">
    <source>
        <dbReference type="ARBA" id="ARBA00022525"/>
    </source>
</evidence>
<dbReference type="SMART" id="SM00408">
    <property type="entry name" value="IGc2"/>
    <property type="match status" value="2"/>
</dbReference>
<dbReference type="Pfam" id="PF02191">
    <property type="entry name" value="OLF"/>
    <property type="match status" value="1"/>
</dbReference>
<dbReference type="PROSITE" id="PS50835">
    <property type="entry name" value="IG_LIKE"/>
    <property type="match status" value="2"/>
</dbReference>
<dbReference type="Pfam" id="PF07679">
    <property type="entry name" value="I-set"/>
    <property type="match status" value="1"/>
</dbReference>
<evidence type="ECO:0000256" key="9">
    <source>
        <dbReference type="ARBA" id="ARBA00023180"/>
    </source>
</evidence>
<dbReference type="InterPro" id="IPR036179">
    <property type="entry name" value="Ig-like_dom_sf"/>
</dbReference>
<evidence type="ECO:0000256" key="11">
    <source>
        <dbReference type="PROSITE-ProRule" id="PRU00446"/>
    </source>
</evidence>
<gene>
    <name evidence="13" type="ORF">CTOB1V02_LOCUS5830</name>
</gene>
<dbReference type="AlphaFoldDB" id="A0A7R8ZQK1"/>
<keyword evidence="5" id="KW-0732">Signal</keyword>
<dbReference type="EMBL" id="OB661315">
    <property type="protein sequence ID" value="CAD7227937.1"/>
    <property type="molecule type" value="Genomic_DNA"/>
</dbReference>
<dbReference type="InterPro" id="IPR003598">
    <property type="entry name" value="Ig_sub2"/>
</dbReference>
<dbReference type="InterPro" id="IPR003599">
    <property type="entry name" value="Ig_sub"/>
</dbReference>
<accession>A0A7R8ZQK1</accession>
<sequence>MGAWWGQQLRPEVPENEVLPGRFPESCSSLYLWCSVGFLFFLQLLAVYEDSRVALEHSDRLSLLEIDLTRLRLEVDLMRDRLPLMSYSAMNTRDLGDLSTWPASDVLDAESRRQKRDAKLRSGFDDKKSSIKATNGVQVPSVSLLTSQTIAEVCQSTKDFCPPAPPGPRGESGSKGDRGQKGDQGYMGLKGSTGPRGPPGPPGMDGRDGLPGEPGLDGVPGRNGKDGQDGKNGIPGIPGIPGRPGTNGTDGFRGPTGPKGDMGPIGEKGLAGRPGIKGDKGERGTDGVPGVDTWLINGTDVKTILIAPKILDLPTEWLVPEPRSVSQKGSNIPTTLVLYEGENLRLQCSAAGKPKPNVSWKMEGSRLIRMGSWKTSEVEGWQLNITRINREHMGRYLCIASNGVPPNAYKMFSVEVHFPPLIRIAYRMIGAVPRRSAFLRCHVQAFPEPVTYWERASDGKLIDKSPKYTMYFQKRSGSPFDWDMMLNITYMTSRDFGQYRCVAKNEEGSAKGIVTVIETDPKQVTPAPTLDDIATYGQLPPPIVSVDDICPPPPECPDCPKFTGKCNGDDKGIAFYGVTVTTLADFLDKPYPKRSTECLLTAVGKPVFHRYTKALFGAWMMDAQPRSDIPTRPYRLRHAYFGNMHVVYNGTFYYNKAKSNRILGLHLESKQYIHADLPHMAFGSDDYLYKSSRSYLDMSVDENGLWAIYALENLNNTVVLKLVPDTLEVVEYAWNVSLNHNQVGDMFIVCGVLYAVDSLTERSTSIRFGLDLYQQKQLTDLDLQFTNPFSANIALGYDPRTRALYSWDEGNQLTYPIKRSALGYEEDHDEFERPTAEALIQEIQTENNDFKFAG</sequence>
<keyword evidence="9" id="KW-0325">Glycoprotein</keyword>
<keyword evidence="4" id="KW-0964">Secreted</keyword>
<feature type="compositionally biased region" description="Basic and acidic residues" evidence="12">
    <location>
        <begin position="276"/>
        <end position="285"/>
    </location>
</feature>
<evidence type="ECO:0000256" key="12">
    <source>
        <dbReference type="SAM" id="MobiDB-lite"/>
    </source>
</evidence>
<feature type="region of interest" description="Disordered" evidence="12">
    <location>
        <begin position="157"/>
        <end position="285"/>
    </location>
</feature>
<dbReference type="OrthoDB" id="8626508at2759"/>
<keyword evidence="10" id="KW-0393">Immunoglobulin domain</keyword>
<dbReference type="CDD" id="cd00096">
    <property type="entry name" value="Ig"/>
    <property type="match status" value="1"/>
</dbReference>
<dbReference type="InterPro" id="IPR013783">
    <property type="entry name" value="Ig-like_fold"/>
</dbReference>
<evidence type="ECO:0000256" key="3">
    <source>
        <dbReference type="ARBA" id="ARBA00022475"/>
    </source>
</evidence>
<dbReference type="SMART" id="SM00284">
    <property type="entry name" value="OLF"/>
    <property type="match status" value="1"/>
</dbReference>
<name>A0A7R8ZQK1_9CRUS</name>
<dbReference type="Pfam" id="PF13927">
    <property type="entry name" value="Ig_3"/>
    <property type="match status" value="1"/>
</dbReference>
<dbReference type="InterPro" id="IPR008160">
    <property type="entry name" value="Collagen"/>
</dbReference>
<evidence type="ECO:0000256" key="6">
    <source>
        <dbReference type="ARBA" id="ARBA00022737"/>
    </source>
</evidence>
<dbReference type="Gene3D" id="2.60.40.10">
    <property type="entry name" value="Immunoglobulins"/>
    <property type="match status" value="2"/>
</dbReference>
<dbReference type="PANTHER" id="PTHR23192">
    <property type="entry name" value="OLFACTOMEDIN-RELATED"/>
    <property type="match status" value="1"/>
</dbReference>
<dbReference type="FunFam" id="2.60.40.10:FF:000328">
    <property type="entry name" value="CLUMA_CG000981, isoform A"/>
    <property type="match status" value="1"/>
</dbReference>
<dbReference type="GO" id="GO:0005886">
    <property type="term" value="C:plasma membrane"/>
    <property type="evidence" value="ECO:0007669"/>
    <property type="project" value="UniProtKB-SubCell"/>
</dbReference>
<keyword evidence="8" id="KW-1015">Disulfide bond</keyword>
<dbReference type="PANTHER" id="PTHR23192:SF85">
    <property type="entry name" value="GLIOMEDIN"/>
    <property type="match status" value="1"/>
</dbReference>
<evidence type="ECO:0000256" key="7">
    <source>
        <dbReference type="ARBA" id="ARBA00023136"/>
    </source>
</evidence>
<evidence type="ECO:0000256" key="2">
    <source>
        <dbReference type="ARBA" id="ARBA00004613"/>
    </source>
</evidence>
<dbReference type="InterPro" id="IPR007110">
    <property type="entry name" value="Ig-like_dom"/>
</dbReference>
<comment type="caution">
    <text evidence="11">Lacks conserved residue(s) required for the propagation of feature annotation.</text>
</comment>
<dbReference type="SUPFAM" id="SSF48726">
    <property type="entry name" value="Immunoglobulin"/>
    <property type="match status" value="2"/>
</dbReference>
<feature type="compositionally biased region" description="Basic and acidic residues" evidence="12">
    <location>
        <begin position="172"/>
        <end position="181"/>
    </location>
</feature>
<dbReference type="PROSITE" id="PS51132">
    <property type="entry name" value="OLF"/>
    <property type="match status" value="1"/>
</dbReference>
<dbReference type="Pfam" id="PF01391">
    <property type="entry name" value="Collagen"/>
    <property type="match status" value="2"/>
</dbReference>
<dbReference type="InterPro" id="IPR050605">
    <property type="entry name" value="Olfactomedin-like_domain"/>
</dbReference>
<comment type="subcellular location">
    <subcellularLocation>
        <location evidence="1">Cell membrane</location>
    </subcellularLocation>
    <subcellularLocation>
        <location evidence="2">Secreted</location>
    </subcellularLocation>
</comment>
<dbReference type="InterPro" id="IPR003112">
    <property type="entry name" value="Olfac-like_dom"/>
</dbReference>
<evidence type="ECO:0000256" key="1">
    <source>
        <dbReference type="ARBA" id="ARBA00004236"/>
    </source>
</evidence>
<evidence type="ECO:0000313" key="13">
    <source>
        <dbReference type="EMBL" id="CAD7227937.1"/>
    </source>
</evidence>
<proteinExistence type="predicted"/>
<keyword evidence="3" id="KW-1003">Cell membrane</keyword>
<dbReference type="InterPro" id="IPR013098">
    <property type="entry name" value="Ig_I-set"/>
</dbReference>